<dbReference type="EMBL" id="KV454296">
    <property type="protein sequence ID" value="ODQ72010.1"/>
    <property type="molecule type" value="Genomic_DNA"/>
</dbReference>
<comment type="similarity">
    <text evidence="2">Belongs to the IPK1 type 1 family.</text>
</comment>
<evidence type="ECO:0000256" key="3">
    <source>
        <dbReference type="ARBA" id="ARBA00012023"/>
    </source>
</evidence>
<evidence type="ECO:0000313" key="11">
    <source>
        <dbReference type="Proteomes" id="UP000094385"/>
    </source>
</evidence>
<comment type="function">
    <text evidence="1">Has kinase activity and phosphorylates inositol-1,3,4,5,6-pentakisphosphate (Ins(1,3,4,5,6)P5) to produce 1,2,3,4,5,6-hexakisphosphate (InsP6), also known as phytate.</text>
</comment>
<dbReference type="STRING" id="675824.A0A1E3Q335"/>
<dbReference type="GO" id="GO:0005634">
    <property type="term" value="C:nucleus"/>
    <property type="evidence" value="ECO:0007669"/>
    <property type="project" value="TreeGrafter"/>
</dbReference>
<keyword evidence="7 9" id="KW-0418">Kinase</keyword>
<dbReference type="GO" id="GO:0005524">
    <property type="term" value="F:ATP binding"/>
    <property type="evidence" value="ECO:0007669"/>
    <property type="project" value="UniProtKB-KW"/>
</dbReference>
<dbReference type="AlphaFoldDB" id="A0A1E3Q335"/>
<keyword evidence="8 9" id="KW-0067">ATP-binding</keyword>
<evidence type="ECO:0000256" key="6">
    <source>
        <dbReference type="ARBA" id="ARBA00022741"/>
    </source>
</evidence>
<evidence type="ECO:0000313" key="10">
    <source>
        <dbReference type="EMBL" id="ODQ72010.1"/>
    </source>
</evidence>
<keyword evidence="11" id="KW-1185">Reference proteome</keyword>
<dbReference type="PANTHER" id="PTHR14456:SF2">
    <property type="entry name" value="INOSITOL-PENTAKISPHOSPHATE 2-KINASE"/>
    <property type="match status" value="1"/>
</dbReference>
<dbReference type="GO" id="GO:0032958">
    <property type="term" value="P:inositol phosphate biosynthetic process"/>
    <property type="evidence" value="ECO:0007669"/>
    <property type="project" value="TreeGrafter"/>
</dbReference>
<sequence length="378" mass="42430">MSNLAESVAAEITDGSSLTYIAEGAANIIYKISDHQHSVYILRLRKKLPSQPSTLDVYSFNRDHILPLFAPDMVASMQLVKLDGGVLQQLNKELDVLEKEGIRDQKRHGTLLDTGERYGILVENMTAESVCSDFPLKLSGREEIMGSSGVLSYAVREDRGKKLEVAVLEFKPKWLTQSKDAAENWKYCRTCALRRYRAKGASEYGFCPLDLVSGSRKRVEKSVRALLPNQLDIKSGTTLTVERLRRILTDFIINTEVFKTLAHIQDNMDKYGVMDASGSEEPTNFLTAMTVRDCTAFVRIIYSELDEDKTSEIKEYFADGRSTHIEVDGYDFAVSCRLADLDIKDGSGTKRAYWQSIENNLNAGGWYTSDDALIAPCR</sequence>
<evidence type="ECO:0000256" key="8">
    <source>
        <dbReference type="ARBA" id="ARBA00022840"/>
    </source>
</evidence>
<organism evidence="10 11">
    <name type="scientific">Lipomyces starkeyi NRRL Y-11557</name>
    <dbReference type="NCBI Taxonomy" id="675824"/>
    <lineage>
        <taxon>Eukaryota</taxon>
        <taxon>Fungi</taxon>
        <taxon>Dikarya</taxon>
        <taxon>Ascomycota</taxon>
        <taxon>Saccharomycotina</taxon>
        <taxon>Lipomycetes</taxon>
        <taxon>Lipomycetales</taxon>
        <taxon>Lipomycetaceae</taxon>
        <taxon>Lipomyces</taxon>
    </lineage>
</organism>
<evidence type="ECO:0000256" key="4">
    <source>
        <dbReference type="ARBA" id="ARBA00014846"/>
    </source>
</evidence>
<evidence type="ECO:0000256" key="2">
    <source>
        <dbReference type="ARBA" id="ARBA00008305"/>
    </source>
</evidence>
<dbReference type="InterPro" id="IPR009286">
    <property type="entry name" value="Ins_P5_2-kin"/>
</dbReference>
<name>A0A1E3Q335_LIPST</name>
<evidence type="ECO:0000256" key="1">
    <source>
        <dbReference type="ARBA" id="ARBA00003979"/>
    </source>
</evidence>
<comment type="domain">
    <text evidence="9">The EXKPK motif is conserved in inositol-pentakisphosphate 2-kinases of both family 1 and 2.</text>
</comment>
<evidence type="ECO:0000256" key="9">
    <source>
        <dbReference type="RuleBase" id="RU364126"/>
    </source>
</evidence>
<comment type="function">
    <text evidence="9">Phosphorylates Ins(1,3,4,5,6)P5 at position 2 to form Ins(1,2,3,4,5,6)P6 (InsP6 or phytate).</text>
</comment>
<protein>
    <recommendedName>
        <fullName evidence="4 9">Inositol-pentakisphosphate 2-kinase</fullName>
        <ecNumber evidence="3 9">2.7.1.158</ecNumber>
    </recommendedName>
</protein>
<evidence type="ECO:0000256" key="5">
    <source>
        <dbReference type="ARBA" id="ARBA00022679"/>
    </source>
</evidence>
<dbReference type="EC" id="2.7.1.158" evidence="3 9"/>
<dbReference type="Proteomes" id="UP000094385">
    <property type="component" value="Unassembled WGS sequence"/>
</dbReference>
<reference evidence="10 11" key="1">
    <citation type="journal article" date="2016" name="Proc. Natl. Acad. Sci. U.S.A.">
        <title>Comparative genomics of biotechnologically important yeasts.</title>
        <authorList>
            <person name="Riley R."/>
            <person name="Haridas S."/>
            <person name="Wolfe K.H."/>
            <person name="Lopes M.R."/>
            <person name="Hittinger C.T."/>
            <person name="Goeker M."/>
            <person name="Salamov A.A."/>
            <person name="Wisecaver J.H."/>
            <person name="Long T.M."/>
            <person name="Calvey C.H."/>
            <person name="Aerts A.L."/>
            <person name="Barry K.W."/>
            <person name="Choi C."/>
            <person name="Clum A."/>
            <person name="Coughlan A.Y."/>
            <person name="Deshpande S."/>
            <person name="Douglass A.P."/>
            <person name="Hanson S.J."/>
            <person name="Klenk H.-P."/>
            <person name="LaButti K.M."/>
            <person name="Lapidus A."/>
            <person name="Lindquist E.A."/>
            <person name="Lipzen A.M."/>
            <person name="Meier-Kolthoff J.P."/>
            <person name="Ohm R.A."/>
            <person name="Otillar R.P."/>
            <person name="Pangilinan J.L."/>
            <person name="Peng Y."/>
            <person name="Rokas A."/>
            <person name="Rosa C.A."/>
            <person name="Scheuner C."/>
            <person name="Sibirny A.A."/>
            <person name="Slot J.C."/>
            <person name="Stielow J.B."/>
            <person name="Sun H."/>
            <person name="Kurtzman C.P."/>
            <person name="Blackwell M."/>
            <person name="Grigoriev I.V."/>
            <person name="Jeffries T.W."/>
        </authorList>
    </citation>
    <scope>NUCLEOTIDE SEQUENCE [LARGE SCALE GENOMIC DNA]</scope>
    <source>
        <strain evidence="10 11">NRRL Y-11557</strain>
    </source>
</reference>
<gene>
    <name evidence="10" type="ORF">LIPSTDRAFT_4366</name>
</gene>
<dbReference type="Pfam" id="PF06090">
    <property type="entry name" value="Ins_P5_2-kin"/>
    <property type="match status" value="1"/>
</dbReference>
<proteinExistence type="inferred from homology"/>
<dbReference type="OrthoDB" id="272370at2759"/>
<dbReference type="GO" id="GO:0035299">
    <property type="term" value="F:inositol-1,3,4,5,6-pentakisphosphate 2-kinase activity"/>
    <property type="evidence" value="ECO:0007669"/>
    <property type="project" value="UniProtKB-EC"/>
</dbReference>
<keyword evidence="5 9" id="KW-0808">Transferase</keyword>
<evidence type="ECO:0000256" key="7">
    <source>
        <dbReference type="ARBA" id="ARBA00022777"/>
    </source>
</evidence>
<accession>A0A1E3Q335</accession>
<dbReference type="PANTHER" id="PTHR14456">
    <property type="entry name" value="INOSITOL POLYPHOSPHATE KINASE 1"/>
    <property type="match status" value="1"/>
</dbReference>
<comment type="catalytic activity">
    <reaction evidence="9">
        <text>1D-myo-inositol 1,3,4,5,6-pentakisphosphate + ATP = 1D-myo-inositol hexakisphosphate + ADP + H(+)</text>
        <dbReference type="Rhea" id="RHEA:20313"/>
        <dbReference type="ChEBI" id="CHEBI:15378"/>
        <dbReference type="ChEBI" id="CHEBI:30616"/>
        <dbReference type="ChEBI" id="CHEBI:57733"/>
        <dbReference type="ChEBI" id="CHEBI:58130"/>
        <dbReference type="ChEBI" id="CHEBI:456216"/>
        <dbReference type="EC" id="2.7.1.158"/>
    </reaction>
</comment>
<keyword evidence="6 9" id="KW-0547">Nucleotide-binding</keyword>